<evidence type="ECO:0000313" key="2">
    <source>
        <dbReference type="Proteomes" id="UP000250078"/>
    </source>
</evidence>
<sequence>MTKIFIVGGTGHVGGAVLDIISATYPKVELIVLVRDETKASRLVSKYSKVTPVIGNLNSLELLESASKKAGIVINAAPDITHEAGIEAILKGLGGRSEKGYYIHTSGAALIWDEPDGLKPGTKIWDDVADIDEITSMPEEKTHRQTDKMAFAASPSVNVAIISPTAIYGLSPSIEYPVPLTLLEVLNTISKVPGGFVVSAGENLQNYVYVLDLARLYLLLVSYAIDAKESVAGLDLWGLKAYYFGAEEELAFADFIAALVSVLNKKGIVQNETLTSINVADAAKVHLGGDSQEAPPLDSWAMHIAIMYGTDMRVRSTRAKKIGWQPRGPAVKDTLDEVVERYLVEKKG</sequence>
<dbReference type="EMBL" id="KV748276">
    <property type="protein sequence ID" value="OCK86973.1"/>
    <property type="molecule type" value="Genomic_DNA"/>
</dbReference>
<organism evidence="1 2">
    <name type="scientific">Cenococcum geophilum 1.58</name>
    <dbReference type="NCBI Taxonomy" id="794803"/>
    <lineage>
        <taxon>Eukaryota</taxon>
        <taxon>Fungi</taxon>
        <taxon>Dikarya</taxon>
        <taxon>Ascomycota</taxon>
        <taxon>Pezizomycotina</taxon>
        <taxon>Dothideomycetes</taxon>
        <taxon>Pleosporomycetidae</taxon>
        <taxon>Gloniales</taxon>
        <taxon>Gloniaceae</taxon>
        <taxon>Cenococcum</taxon>
    </lineage>
</organism>
<keyword evidence="2" id="KW-1185">Reference proteome</keyword>
<reference evidence="1 2" key="1">
    <citation type="journal article" date="2016" name="Nat. Commun.">
        <title>Ectomycorrhizal ecology is imprinted in the genome of the dominant symbiotic fungus Cenococcum geophilum.</title>
        <authorList>
            <consortium name="DOE Joint Genome Institute"/>
            <person name="Peter M."/>
            <person name="Kohler A."/>
            <person name="Ohm R.A."/>
            <person name="Kuo A."/>
            <person name="Krutzmann J."/>
            <person name="Morin E."/>
            <person name="Arend M."/>
            <person name="Barry K.W."/>
            <person name="Binder M."/>
            <person name="Choi C."/>
            <person name="Clum A."/>
            <person name="Copeland A."/>
            <person name="Grisel N."/>
            <person name="Haridas S."/>
            <person name="Kipfer T."/>
            <person name="LaButti K."/>
            <person name="Lindquist E."/>
            <person name="Lipzen A."/>
            <person name="Maire R."/>
            <person name="Meier B."/>
            <person name="Mihaltcheva S."/>
            <person name="Molinier V."/>
            <person name="Murat C."/>
            <person name="Poggeler S."/>
            <person name="Quandt C.A."/>
            <person name="Sperisen C."/>
            <person name="Tritt A."/>
            <person name="Tisserant E."/>
            <person name="Crous P.W."/>
            <person name="Henrissat B."/>
            <person name="Nehls U."/>
            <person name="Egli S."/>
            <person name="Spatafora J.W."/>
            <person name="Grigoriev I.V."/>
            <person name="Martin F.M."/>
        </authorList>
    </citation>
    <scope>NUCLEOTIDE SEQUENCE [LARGE SCALE GENOMIC DNA]</scope>
    <source>
        <strain evidence="1 2">1.58</strain>
    </source>
</reference>
<evidence type="ECO:0000313" key="1">
    <source>
        <dbReference type="EMBL" id="OCK86973.1"/>
    </source>
</evidence>
<proteinExistence type="predicted"/>
<accession>A0ACC8EN41</accession>
<dbReference type="Proteomes" id="UP000250078">
    <property type="component" value="Unassembled WGS sequence"/>
</dbReference>
<name>A0ACC8EN41_9PEZI</name>
<gene>
    <name evidence="1" type="ORF">K441DRAFT_691381</name>
</gene>
<protein>
    <submittedName>
        <fullName evidence="1">NAD(P)-binding protein</fullName>
    </submittedName>
</protein>